<accession>B8CB08</accession>
<dbReference type="PANTHER" id="PTHR46115">
    <property type="entry name" value="THIOREDOXIN-LIKE PROTEIN 1"/>
    <property type="match status" value="1"/>
</dbReference>
<reference evidence="3 4" key="2">
    <citation type="journal article" date="2008" name="Nature">
        <title>The Phaeodactylum genome reveals the evolutionary history of diatom genomes.</title>
        <authorList>
            <person name="Bowler C."/>
            <person name="Allen A.E."/>
            <person name="Badger J.H."/>
            <person name="Grimwood J."/>
            <person name="Jabbari K."/>
            <person name="Kuo A."/>
            <person name="Maheswari U."/>
            <person name="Martens C."/>
            <person name="Maumus F."/>
            <person name="Otillar R.P."/>
            <person name="Rayko E."/>
            <person name="Salamov A."/>
            <person name="Vandepoele K."/>
            <person name="Beszteri B."/>
            <person name="Gruber A."/>
            <person name="Heijde M."/>
            <person name="Katinka M."/>
            <person name="Mock T."/>
            <person name="Valentin K."/>
            <person name="Verret F."/>
            <person name="Berges J.A."/>
            <person name="Brownlee C."/>
            <person name="Cadoret J.P."/>
            <person name="Chiovitti A."/>
            <person name="Choi C.J."/>
            <person name="Coesel S."/>
            <person name="De Martino A."/>
            <person name="Detter J.C."/>
            <person name="Durkin C."/>
            <person name="Falciatore A."/>
            <person name="Fournet J."/>
            <person name="Haruta M."/>
            <person name="Huysman M.J."/>
            <person name="Jenkins B.D."/>
            <person name="Jiroutova K."/>
            <person name="Jorgensen R.E."/>
            <person name="Joubert Y."/>
            <person name="Kaplan A."/>
            <person name="Kroger N."/>
            <person name="Kroth P.G."/>
            <person name="La Roche J."/>
            <person name="Lindquist E."/>
            <person name="Lommer M."/>
            <person name="Martin-Jezequel V."/>
            <person name="Lopez P.J."/>
            <person name="Lucas S."/>
            <person name="Mangogna M."/>
            <person name="McGinnis K."/>
            <person name="Medlin L.K."/>
            <person name="Montsant A."/>
            <person name="Oudot-Le Secq M.P."/>
            <person name="Napoli C."/>
            <person name="Obornik M."/>
            <person name="Parker M.S."/>
            <person name="Petit J.L."/>
            <person name="Porcel B.M."/>
            <person name="Poulsen N."/>
            <person name="Robison M."/>
            <person name="Rychlewski L."/>
            <person name="Rynearson T.A."/>
            <person name="Schmutz J."/>
            <person name="Shapiro H."/>
            <person name="Siaut M."/>
            <person name="Stanley M."/>
            <person name="Sussman M.R."/>
            <person name="Taylor A.R."/>
            <person name="Vardi A."/>
            <person name="von Dassow P."/>
            <person name="Vyverman W."/>
            <person name="Willis A."/>
            <person name="Wyrwicz L.S."/>
            <person name="Rokhsar D.S."/>
            <person name="Weissenbach J."/>
            <person name="Armbrust E.V."/>
            <person name="Green B.R."/>
            <person name="Van de Peer Y."/>
            <person name="Grigoriev I.V."/>
        </authorList>
    </citation>
    <scope>NUCLEOTIDE SEQUENCE [LARGE SCALE GENOMIC DNA]</scope>
    <source>
        <strain evidence="3 4">CCMP1335</strain>
    </source>
</reference>
<dbReference type="Proteomes" id="UP000001449">
    <property type="component" value="Chromosome 13"/>
</dbReference>
<dbReference type="AlphaFoldDB" id="B8CB08"/>
<evidence type="ECO:0000259" key="2">
    <source>
        <dbReference type="PROSITE" id="PS51352"/>
    </source>
</evidence>
<dbReference type="CDD" id="cd02947">
    <property type="entry name" value="TRX_family"/>
    <property type="match status" value="1"/>
</dbReference>
<name>B8CB08_THAPS</name>
<dbReference type="EMBL" id="CM000648">
    <property type="protein sequence ID" value="EED89236.1"/>
    <property type="molecule type" value="Genomic_DNA"/>
</dbReference>
<dbReference type="eggNOG" id="KOG0907">
    <property type="taxonomic scope" value="Eukaryota"/>
</dbReference>
<dbReference type="InterPro" id="IPR013766">
    <property type="entry name" value="Thioredoxin_domain"/>
</dbReference>
<dbReference type="SUPFAM" id="SSF52833">
    <property type="entry name" value="Thioredoxin-like"/>
    <property type="match status" value="1"/>
</dbReference>
<dbReference type="InterPro" id="IPR036249">
    <property type="entry name" value="Thioredoxin-like_sf"/>
</dbReference>
<dbReference type="Pfam" id="PF00085">
    <property type="entry name" value="Thioredoxin"/>
    <property type="match status" value="1"/>
</dbReference>
<proteinExistence type="predicted"/>
<dbReference type="KEGG" id="tps:THAPSDRAFT_29789"/>
<protein>
    <recommendedName>
        <fullName evidence="2">Thioredoxin domain-containing protein</fullName>
    </recommendedName>
</protein>
<dbReference type="RefSeq" id="XP_002293500.1">
    <property type="nucleotide sequence ID" value="XM_002293464.1"/>
</dbReference>
<dbReference type="GeneID" id="7452974"/>
<sequence length="202" mass="22056">MSCLCIGGVCIPYTAVLPLLLIGLQWVATQLAKVGLLPDWVAKKLGVSTNGKVETKSDCSSTCCSSRAESTVTTETTESEKDDTSKTTTTTTVEHIESLERWNEIFTSSQSSTLIVKFTADWCSPCKQIQPHYQLLSCKFSNKHHTFVTLDVDGDDCDSLSSKLKVAMMPTFICFRGGVEVGRMSGGNSEGKLTDWVEEMCS</sequence>
<keyword evidence="1" id="KW-1015">Disulfide bond</keyword>
<dbReference type="PROSITE" id="PS51352">
    <property type="entry name" value="THIOREDOXIN_2"/>
    <property type="match status" value="1"/>
</dbReference>
<feature type="domain" description="Thioredoxin" evidence="2">
    <location>
        <begin position="75"/>
        <end position="202"/>
    </location>
</feature>
<dbReference type="InParanoid" id="B8CB08"/>
<evidence type="ECO:0000313" key="3">
    <source>
        <dbReference type="EMBL" id="EED89236.1"/>
    </source>
</evidence>
<dbReference type="STRING" id="35128.B8CB08"/>
<organism evidence="3 4">
    <name type="scientific">Thalassiosira pseudonana</name>
    <name type="common">Marine diatom</name>
    <name type="synonym">Cyclotella nana</name>
    <dbReference type="NCBI Taxonomy" id="35128"/>
    <lineage>
        <taxon>Eukaryota</taxon>
        <taxon>Sar</taxon>
        <taxon>Stramenopiles</taxon>
        <taxon>Ochrophyta</taxon>
        <taxon>Bacillariophyta</taxon>
        <taxon>Coscinodiscophyceae</taxon>
        <taxon>Thalassiosirophycidae</taxon>
        <taxon>Thalassiosirales</taxon>
        <taxon>Thalassiosiraceae</taxon>
        <taxon>Thalassiosira</taxon>
    </lineage>
</organism>
<reference evidence="3 4" key="1">
    <citation type="journal article" date="2004" name="Science">
        <title>The genome of the diatom Thalassiosira pseudonana: ecology, evolution, and metabolism.</title>
        <authorList>
            <person name="Armbrust E.V."/>
            <person name="Berges J.A."/>
            <person name="Bowler C."/>
            <person name="Green B.R."/>
            <person name="Martinez D."/>
            <person name="Putnam N.H."/>
            <person name="Zhou S."/>
            <person name="Allen A.E."/>
            <person name="Apt K.E."/>
            <person name="Bechner M."/>
            <person name="Brzezinski M.A."/>
            <person name="Chaal B.K."/>
            <person name="Chiovitti A."/>
            <person name="Davis A.K."/>
            <person name="Demarest M.S."/>
            <person name="Detter J.C."/>
            <person name="Glavina T."/>
            <person name="Goodstein D."/>
            <person name="Hadi M.Z."/>
            <person name="Hellsten U."/>
            <person name="Hildebrand M."/>
            <person name="Jenkins B.D."/>
            <person name="Jurka J."/>
            <person name="Kapitonov V.V."/>
            <person name="Kroger N."/>
            <person name="Lau W.W."/>
            <person name="Lane T.W."/>
            <person name="Larimer F.W."/>
            <person name="Lippmeier J.C."/>
            <person name="Lucas S."/>
            <person name="Medina M."/>
            <person name="Montsant A."/>
            <person name="Obornik M."/>
            <person name="Parker M.S."/>
            <person name="Palenik B."/>
            <person name="Pazour G.J."/>
            <person name="Richardson P.M."/>
            <person name="Rynearson T.A."/>
            <person name="Saito M.A."/>
            <person name="Schwartz D.C."/>
            <person name="Thamatrakoln K."/>
            <person name="Valentin K."/>
            <person name="Vardi A."/>
            <person name="Wilkerson F.P."/>
            <person name="Rokhsar D.S."/>
        </authorList>
    </citation>
    <scope>NUCLEOTIDE SEQUENCE [LARGE SCALE GENOMIC DNA]</scope>
    <source>
        <strain evidence="3 4">CCMP1335</strain>
    </source>
</reference>
<keyword evidence="4" id="KW-1185">Reference proteome</keyword>
<evidence type="ECO:0000313" key="4">
    <source>
        <dbReference type="Proteomes" id="UP000001449"/>
    </source>
</evidence>
<gene>
    <name evidence="3" type="ORF">THAPSDRAFT_29789</name>
</gene>
<dbReference type="PaxDb" id="35128-Thaps37058"/>
<evidence type="ECO:0000256" key="1">
    <source>
        <dbReference type="ARBA" id="ARBA00023157"/>
    </source>
</evidence>
<dbReference type="HOGENOM" id="CLU_090389_14_1_1"/>
<dbReference type="Gene3D" id="3.40.30.10">
    <property type="entry name" value="Glutaredoxin"/>
    <property type="match status" value="1"/>
</dbReference>